<dbReference type="SUPFAM" id="SSF53335">
    <property type="entry name" value="S-adenosyl-L-methionine-dependent methyltransferases"/>
    <property type="match status" value="1"/>
</dbReference>
<organism evidence="2">
    <name type="scientific">viral metagenome</name>
    <dbReference type="NCBI Taxonomy" id="1070528"/>
    <lineage>
        <taxon>unclassified sequences</taxon>
        <taxon>metagenomes</taxon>
        <taxon>organismal metagenomes</taxon>
    </lineage>
</organism>
<dbReference type="InterPro" id="IPR006342">
    <property type="entry name" value="FkbM_mtfrase"/>
</dbReference>
<protein>
    <recommendedName>
        <fullName evidence="1">Methyltransferase FkbM domain-containing protein</fullName>
    </recommendedName>
</protein>
<reference evidence="2" key="1">
    <citation type="journal article" date="2020" name="Nature">
        <title>Giant virus diversity and host interactions through global metagenomics.</title>
        <authorList>
            <person name="Schulz F."/>
            <person name="Roux S."/>
            <person name="Paez-Espino D."/>
            <person name="Jungbluth S."/>
            <person name="Walsh D.A."/>
            <person name="Denef V.J."/>
            <person name="McMahon K.D."/>
            <person name="Konstantinidis K.T."/>
            <person name="Eloe-Fadrosh E.A."/>
            <person name="Kyrpides N.C."/>
            <person name="Woyke T."/>
        </authorList>
    </citation>
    <scope>NUCLEOTIDE SEQUENCE</scope>
    <source>
        <strain evidence="2">GVMAG-M-3300013006-15</strain>
    </source>
</reference>
<evidence type="ECO:0000259" key="1">
    <source>
        <dbReference type="Pfam" id="PF05050"/>
    </source>
</evidence>
<accession>A0A6C0BHJ5</accession>
<dbReference type="EMBL" id="MN739162">
    <property type="protein sequence ID" value="QHS91570.1"/>
    <property type="molecule type" value="Genomic_DNA"/>
</dbReference>
<proteinExistence type="predicted"/>
<dbReference type="InterPro" id="IPR029063">
    <property type="entry name" value="SAM-dependent_MTases_sf"/>
</dbReference>
<feature type="domain" description="Methyltransferase FkbM" evidence="1">
    <location>
        <begin position="45"/>
        <end position="213"/>
    </location>
</feature>
<dbReference type="Gene3D" id="3.40.50.150">
    <property type="entry name" value="Vaccinia Virus protein VP39"/>
    <property type="match status" value="1"/>
</dbReference>
<evidence type="ECO:0000313" key="2">
    <source>
        <dbReference type="EMBL" id="QHS91570.1"/>
    </source>
</evidence>
<dbReference type="PANTHER" id="PTHR34203:SF15">
    <property type="entry name" value="SLL1173 PROTEIN"/>
    <property type="match status" value="1"/>
</dbReference>
<dbReference type="NCBIfam" id="TIGR01444">
    <property type="entry name" value="fkbM_fam"/>
    <property type="match status" value="1"/>
</dbReference>
<dbReference type="InterPro" id="IPR052514">
    <property type="entry name" value="SAM-dependent_MTase"/>
</dbReference>
<dbReference type="Pfam" id="PF05050">
    <property type="entry name" value="Methyltransf_21"/>
    <property type="match status" value="1"/>
</dbReference>
<sequence>MNSVQLGKYYLDNKGEFSGETHHAKLLIGLKKFAEPVEGLVVGIDVGACIGGYLKNIEEMCSESGSQIICFEPNPQNIKVLENNIAEKNIKLFKHCISNETKTTAFYNWVGQPNTSGNGKGGLKSRGAKLCDIDVKPLDIVLDAEFADKEICIKFIKIDTEGNDTNVIKSMKKYLPKTKYIIFECSDCLDDFRGPGIRNPMKDIVDFLSNNGFDTYRIGTKKLIKVNDQYWNPIYESVKFWSDCFAIKKDDPLIHKLIGPKFDYIY</sequence>
<name>A0A6C0BHJ5_9ZZZZ</name>
<dbReference type="PANTHER" id="PTHR34203">
    <property type="entry name" value="METHYLTRANSFERASE, FKBM FAMILY PROTEIN"/>
    <property type="match status" value="1"/>
</dbReference>
<dbReference type="AlphaFoldDB" id="A0A6C0BHJ5"/>